<keyword evidence="2" id="KW-0732">Signal</keyword>
<keyword evidence="4" id="KW-1185">Reference proteome</keyword>
<gene>
    <name evidence="3" type="ORF">GCM10011585_00030</name>
</gene>
<proteinExistence type="predicted"/>
<dbReference type="EMBL" id="BMGT01000001">
    <property type="protein sequence ID" value="GGG62618.1"/>
    <property type="molecule type" value="Genomic_DNA"/>
</dbReference>
<protein>
    <submittedName>
        <fullName evidence="3">Uncharacterized protein</fullName>
    </submittedName>
</protein>
<comment type="caution">
    <text evidence="3">The sequence shown here is derived from an EMBL/GenBank/DDBJ whole genome shotgun (WGS) entry which is preliminary data.</text>
</comment>
<feature type="compositionally biased region" description="Basic and acidic residues" evidence="1">
    <location>
        <begin position="193"/>
        <end position="206"/>
    </location>
</feature>
<reference evidence="3" key="1">
    <citation type="journal article" date="2014" name="Int. J. Syst. Evol. Microbiol.">
        <title>Complete genome sequence of Corynebacterium casei LMG S-19264T (=DSM 44701T), isolated from a smear-ripened cheese.</title>
        <authorList>
            <consortium name="US DOE Joint Genome Institute (JGI-PGF)"/>
            <person name="Walter F."/>
            <person name="Albersmeier A."/>
            <person name="Kalinowski J."/>
            <person name="Ruckert C."/>
        </authorList>
    </citation>
    <scope>NUCLEOTIDE SEQUENCE</scope>
    <source>
        <strain evidence="3">CGMCC 1.12997</strain>
    </source>
</reference>
<organism evidence="3 4">
    <name type="scientific">Edaphobacter dinghuensis</name>
    <dbReference type="NCBI Taxonomy" id="1560005"/>
    <lineage>
        <taxon>Bacteria</taxon>
        <taxon>Pseudomonadati</taxon>
        <taxon>Acidobacteriota</taxon>
        <taxon>Terriglobia</taxon>
        <taxon>Terriglobales</taxon>
        <taxon>Acidobacteriaceae</taxon>
        <taxon>Edaphobacter</taxon>
    </lineage>
</organism>
<evidence type="ECO:0000256" key="1">
    <source>
        <dbReference type="SAM" id="MobiDB-lite"/>
    </source>
</evidence>
<feature type="signal peptide" evidence="2">
    <location>
        <begin position="1"/>
        <end position="25"/>
    </location>
</feature>
<evidence type="ECO:0000256" key="2">
    <source>
        <dbReference type="SAM" id="SignalP"/>
    </source>
</evidence>
<feature type="compositionally biased region" description="Basic and acidic residues" evidence="1">
    <location>
        <begin position="149"/>
        <end position="159"/>
    </location>
</feature>
<feature type="chain" id="PRO_5038011215" evidence="2">
    <location>
        <begin position="26"/>
        <end position="493"/>
    </location>
</feature>
<evidence type="ECO:0000313" key="3">
    <source>
        <dbReference type="EMBL" id="GGG62618.1"/>
    </source>
</evidence>
<feature type="compositionally biased region" description="Basic and acidic residues" evidence="1">
    <location>
        <begin position="233"/>
        <end position="252"/>
    </location>
</feature>
<dbReference type="Proteomes" id="UP000647241">
    <property type="component" value="Unassembled WGS sequence"/>
</dbReference>
<accession>A0A917LXN9</accession>
<name>A0A917LXN9_9BACT</name>
<sequence length="493" mass="52014">MKVMKSRWLGAMLSSVIAAAPSAWGQMHKVAKPQQVVRAVGVYEWTGDMAKPTASRLIPVSLFINGSLQDASVYMSQPVPFALETGNVYELEKAGISDGQIDLEFARKLQTADGDGGGWFGYGSFKPLAPIKKAPALRASKTLPVIVSSKDDSRPHFGKADGSAAPSSGTKDSGTKDSSASTKEDSGSSTADDSDRPTMIRRKPDADSSATTTTATTTSTTSASENNPEDDPDRPTLKRRTPAEAKKARDEAESSGTGAVESLNNDPDRPNLHYGRPAGSLTETELPKLVGMPANLHQMVAVSDAVDRDPHDFSRPWADGAERAAVLAKMEAMAQAKLAQYGGTPAPAAVPAATPKKTPVHGKVRHKAATAAAATPVVTLLDEQLKGYTLSYGGAATYIFMAHTAGTGAALRYVTVVAQADDLGELKPALQTVTDAAHLDRTPEMEFVDVVDADASNRASLLFELKAQSSRQFVLYRVIASEAQLIFAGGSIQ</sequence>
<reference evidence="3" key="2">
    <citation type="submission" date="2020-09" db="EMBL/GenBank/DDBJ databases">
        <authorList>
            <person name="Sun Q."/>
            <person name="Zhou Y."/>
        </authorList>
    </citation>
    <scope>NUCLEOTIDE SEQUENCE</scope>
    <source>
        <strain evidence="3">CGMCC 1.12997</strain>
    </source>
</reference>
<feature type="region of interest" description="Disordered" evidence="1">
    <location>
        <begin position="147"/>
        <end position="280"/>
    </location>
</feature>
<feature type="compositionally biased region" description="Low complexity" evidence="1">
    <location>
        <begin position="208"/>
        <end position="224"/>
    </location>
</feature>
<dbReference type="AlphaFoldDB" id="A0A917LXN9"/>
<feature type="compositionally biased region" description="Polar residues" evidence="1">
    <location>
        <begin position="254"/>
        <end position="265"/>
    </location>
</feature>
<evidence type="ECO:0000313" key="4">
    <source>
        <dbReference type="Proteomes" id="UP000647241"/>
    </source>
</evidence>
<feature type="compositionally biased region" description="Polar residues" evidence="1">
    <location>
        <begin position="165"/>
        <end position="191"/>
    </location>
</feature>